<feature type="transmembrane region" description="Helical" evidence="2">
    <location>
        <begin position="97"/>
        <end position="123"/>
    </location>
</feature>
<protein>
    <submittedName>
        <fullName evidence="3">Uncharacterized protein</fullName>
    </submittedName>
</protein>
<sequence>MTSTYLMSPSLEPDQPAHPPSGSERSESFLIGLCVVVPGFTAGAAMDAFEYGLTFGGLAVPRFAVWSAFGIFVIACCCYGGWLLAAKHEAENRMRRFLLATVTILICQFILVPFIGFFAVISIESMF</sequence>
<keyword evidence="2" id="KW-0472">Membrane</keyword>
<gene>
    <name evidence="3" type="ORF">OKA05_05420</name>
</gene>
<comment type="caution">
    <text evidence="3">The sequence shown here is derived from an EMBL/GenBank/DDBJ whole genome shotgun (WGS) entry which is preliminary data.</text>
</comment>
<dbReference type="EMBL" id="JAPDDT010000002">
    <property type="protein sequence ID" value="MCW1921981.1"/>
    <property type="molecule type" value="Genomic_DNA"/>
</dbReference>
<reference evidence="3 4" key="1">
    <citation type="submission" date="2022-10" db="EMBL/GenBank/DDBJ databases">
        <title>Luteolibacter arcticus strain CCTCC AB 2014275, whole genome shotgun sequencing project.</title>
        <authorList>
            <person name="Zhao G."/>
            <person name="Shen L."/>
        </authorList>
    </citation>
    <scope>NUCLEOTIDE SEQUENCE [LARGE SCALE GENOMIC DNA]</scope>
    <source>
        <strain evidence="3 4">CCTCC AB 2014275</strain>
    </source>
</reference>
<keyword evidence="2" id="KW-0812">Transmembrane</keyword>
<feature type="region of interest" description="Disordered" evidence="1">
    <location>
        <begin position="1"/>
        <end position="24"/>
    </location>
</feature>
<organism evidence="3 4">
    <name type="scientific">Luteolibacter arcticus</name>
    <dbReference type="NCBI Taxonomy" id="1581411"/>
    <lineage>
        <taxon>Bacteria</taxon>
        <taxon>Pseudomonadati</taxon>
        <taxon>Verrucomicrobiota</taxon>
        <taxon>Verrucomicrobiia</taxon>
        <taxon>Verrucomicrobiales</taxon>
        <taxon>Verrucomicrobiaceae</taxon>
        <taxon>Luteolibacter</taxon>
    </lineage>
</organism>
<proteinExistence type="predicted"/>
<accession>A0ABT3GET7</accession>
<keyword evidence="2" id="KW-1133">Transmembrane helix</keyword>
<name>A0ABT3GET7_9BACT</name>
<evidence type="ECO:0000313" key="3">
    <source>
        <dbReference type="EMBL" id="MCW1921981.1"/>
    </source>
</evidence>
<evidence type="ECO:0000313" key="4">
    <source>
        <dbReference type="Proteomes" id="UP001320876"/>
    </source>
</evidence>
<evidence type="ECO:0000256" key="2">
    <source>
        <dbReference type="SAM" id="Phobius"/>
    </source>
</evidence>
<keyword evidence="4" id="KW-1185">Reference proteome</keyword>
<feature type="transmembrane region" description="Helical" evidence="2">
    <location>
        <begin position="29"/>
        <end position="51"/>
    </location>
</feature>
<dbReference type="Proteomes" id="UP001320876">
    <property type="component" value="Unassembled WGS sequence"/>
</dbReference>
<feature type="transmembrane region" description="Helical" evidence="2">
    <location>
        <begin position="63"/>
        <end position="85"/>
    </location>
</feature>
<evidence type="ECO:0000256" key="1">
    <source>
        <dbReference type="SAM" id="MobiDB-lite"/>
    </source>
</evidence>